<evidence type="ECO:0000313" key="2">
    <source>
        <dbReference type="EMBL" id="CUV07036.1"/>
    </source>
</evidence>
<dbReference type="AlphaFoldDB" id="A0A0S4TIM1"/>
<evidence type="ECO:0000256" key="1">
    <source>
        <dbReference type="SAM" id="MobiDB-lite"/>
    </source>
</evidence>
<dbReference type="VEuPathDB" id="CryptoDB:CHUDEA7_600"/>
<feature type="region of interest" description="Disordered" evidence="1">
    <location>
        <begin position="57"/>
        <end position="124"/>
    </location>
</feature>
<dbReference type="Proteomes" id="UP000199752">
    <property type="component" value="Chromosome 7"/>
</dbReference>
<accession>A0A0S4TIM1</accession>
<dbReference type="VEuPathDB" id="CryptoDB:GY17_00003293"/>
<proteinExistence type="predicted"/>
<protein>
    <submittedName>
        <fullName evidence="2">Uncharacterized protein</fullName>
    </submittedName>
</protein>
<feature type="compositionally biased region" description="Basic and acidic residues" evidence="1">
    <location>
        <begin position="97"/>
        <end position="106"/>
    </location>
</feature>
<dbReference type="EMBL" id="LN877953">
    <property type="protein sequence ID" value="CUV07036.1"/>
    <property type="molecule type" value="Genomic_DNA"/>
</dbReference>
<sequence length="124" mass="14478">MKNLRSATLLFRWDKKSLPPDLHRLDAPWIHLLKVQVQRDKDFQNWIQKQWDDSRDKFFKSRGLKPPKRKKTINQAIGTSEEKAQVNDKTKKKKGSKSNDDTEGSDKPPQVANDDMRFAAKMVS</sequence>
<gene>
    <name evidence="2" type="ORF">CHUDEA7_600</name>
</gene>
<organism evidence="2">
    <name type="scientific">Cryptosporidium hominis</name>
    <dbReference type="NCBI Taxonomy" id="237895"/>
    <lineage>
        <taxon>Eukaryota</taxon>
        <taxon>Sar</taxon>
        <taxon>Alveolata</taxon>
        <taxon>Apicomplexa</taxon>
        <taxon>Conoidasida</taxon>
        <taxon>Coccidia</taxon>
        <taxon>Eucoccidiorida</taxon>
        <taxon>Eimeriorina</taxon>
        <taxon>Cryptosporidiidae</taxon>
        <taxon>Cryptosporidium</taxon>
    </lineage>
</organism>
<name>A0A0S4TIM1_CRYHO</name>
<dbReference type="VEuPathDB" id="CryptoDB:Chro.70075"/>
<feature type="compositionally biased region" description="Basic residues" evidence="1">
    <location>
        <begin position="60"/>
        <end position="72"/>
    </location>
</feature>
<feature type="compositionally biased region" description="Basic and acidic residues" evidence="1">
    <location>
        <begin position="80"/>
        <end position="89"/>
    </location>
</feature>
<dbReference type="VEuPathDB" id="CryptoDB:ChTU502y2012_407g0300"/>
<reference evidence="2" key="1">
    <citation type="submission" date="2015-08" db="EMBL/GenBank/DDBJ databases">
        <authorList>
            <person name="Babu N.S."/>
            <person name="Beckwith C.J."/>
            <person name="Beseler K.G."/>
            <person name="Brison A."/>
            <person name="Carone J.V."/>
            <person name="Caskin T.P."/>
            <person name="Diamond M."/>
            <person name="Durham M.E."/>
            <person name="Foxe J.M."/>
            <person name="Go M."/>
            <person name="Henderson B.A."/>
            <person name="Jones I.B."/>
            <person name="McGettigan J.A."/>
            <person name="Micheletti S.J."/>
            <person name="Nasrallah M.E."/>
            <person name="Ortiz D."/>
            <person name="Piller C.R."/>
            <person name="Privatt S.R."/>
            <person name="Schneider S.L."/>
            <person name="Sharp S."/>
            <person name="Smith T.C."/>
            <person name="Stanton J.D."/>
            <person name="Ullery H.E."/>
            <person name="Wilson R.J."/>
            <person name="Serrano M.G."/>
            <person name="Buck G."/>
            <person name="Lee V."/>
            <person name="Wang Y."/>
            <person name="Carvalho R."/>
            <person name="Voegtly L."/>
            <person name="Shi R."/>
            <person name="Duckworth R."/>
            <person name="Johnson A."/>
            <person name="Loviza R."/>
            <person name="Walstead R."/>
            <person name="Shah Z."/>
            <person name="Kiflezghi M."/>
            <person name="Wade K."/>
            <person name="Ball S.L."/>
            <person name="Bradley K.W."/>
            <person name="Asai D.J."/>
            <person name="Bowman C.A."/>
            <person name="Russell D.A."/>
            <person name="Pope W.H."/>
            <person name="Jacobs-Sera D."/>
            <person name="Hendrix R.W."/>
            <person name="Hatfull G.F."/>
        </authorList>
    </citation>
    <scope>NUCLEOTIDE SEQUENCE [LARGE SCALE GENOMIC DNA]</scope>
</reference>